<protein>
    <recommendedName>
        <fullName evidence="4">Dolichyl-phosphate-mannose-protein mannosyltransferase</fullName>
    </recommendedName>
</protein>
<feature type="transmembrane region" description="Helical" evidence="1">
    <location>
        <begin position="449"/>
        <end position="468"/>
    </location>
</feature>
<feature type="transmembrane region" description="Helical" evidence="1">
    <location>
        <begin position="184"/>
        <end position="204"/>
    </location>
</feature>
<dbReference type="AlphaFoldDB" id="A0A1M7G8A6"/>
<feature type="transmembrane region" description="Helical" evidence="1">
    <location>
        <begin position="423"/>
        <end position="442"/>
    </location>
</feature>
<sequence length="570" mass="62239">MSFRPLLLPGLLCLLLSSGFLLLIFGPASYEQVQVLSGITYHEGSFHHLTLALTPARYALLRGGLAAVALASGGALLLLRHSLRQQGHLLHAEWQQVQALLGQLPATLSTPEKLVGGSLLVALLLTWLWYLIVCPISTDEAASFDYFIHEGPLAISSFYPIPNNHLLFNFLCWPLSLLSHNLRLVMRLPTLVVAVAATAGAYLLLSRQLGFRAATLGIGLFGFSPLGVFYAVAGRGYFLQLALLLAAFFAALALWRRAPWPRLAWAVFISSSILGLYTIPTFVYPLAALGLGLLAGFVQQRRWPDLARLAVAGATVAATAVLLYLPVMVVSGLPQLLGNRYVAPLLPATFWLNYTGYLHVLADTLAGASYLGVAVVAVLGLALPLLWWKQPALRPILAFITLLLLVPVLLMAVQQVLVPARVLLFMACFSSMALGIAGAGLLRLARIPVAGQLLLMLLIGGYAGYVQIQQAASLVSEQQREHQLESSYEWLTGWDARRVFLASPWHELFMHHYALLENRPLLLHTKADPAIRYDLVVLERGTTPPDWVASHYVPVYEDALGVFYGPRTAQ</sequence>
<keyword evidence="1" id="KW-0472">Membrane</keyword>
<name>A0A1M7G8A6_9BACT</name>
<keyword evidence="1" id="KW-1133">Transmembrane helix</keyword>
<evidence type="ECO:0000313" key="2">
    <source>
        <dbReference type="EMBL" id="SHM12520.1"/>
    </source>
</evidence>
<feature type="transmembrane region" description="Helical" evidence="1">
    <location>
        <begin position="341"/>
        <end position="362"/>
    </location>
</feature>
<keyword evidence="1" id="KW-0812">Transmembrane</keyword>
<feature type="transmembrane region" description="Helical" evidence="1">
    <location>
        <begin position="114"/>
        <end position="132"/>
    </location>
</feature>
<reference evidence="3" key="1">
    <citation type="submission" date="2016-11" db="EMBL/GenBank/DDBJ databases">
        <authorList>
            <person name="Varghese N."/>
            <person name="Submissions S."/>
        </authorList>
    </citation>
    <scope>NUCLEOTIDE SEQUENCE [LARGE SCALE GENOMIC DNA]</scope>
    <source>
        <strain evidence="3">DSM 18569</strain>
    </source>
</reference>
<dbReference type="EMBL" id="FRAS01000035">
    <property type="protein sequence ID" value="SHM12520.1"/>
    <property type="molecule type" value="Genomic_DNA"/>
</dbReference>
<feature type="transmembrane region" description="Helical" evidence="1">
    <location>
        <begin position="211"/>
        <end position="231"/>
    </location>
</feature>
<accession>A0A1M7G8A6</accession>
<dbReference type="OrthoDB" id="1489163at2"/>
<gene>
    <name evidence="2" type="ORF">SAMN02746009_03985</name>
</gene>
<dbReference type="Proteomes" id="UP000183947">
    <property type="component" value="Unassembled WGS sequence"/>
</dbReference>
<feature type="transmembrane region" description="Helical" evidence="1">
    <location>
        <begin position="306"/>
        <end position="329"/>
    </location>
</feature>
<proteinExistence type="predicted"/>
<feature type="transmembrane region" description="Helical" evidence="1">
    <location>
        <begin position="237"/>
        <end position="256"/>
    </location>
</feature>
<organism evidence="2 3">
    <name type="scientific">Hymenobacter psychrotolerans DSM 18569</name>
    <dbReference type="NCBI Taxonomy" id="1121959"/>
    <lineage>
        <taxon>Bacteria</taxon>
        <taxon>Pseudomonadati</taxon>
        <taxon>Bacteroidota</taxon>
        <taxon>Cytophagia</taxon>
        <taxon>Cytophagales</taxon>
        <taxon>Hymenobacteraceae</taxon>
        <taxon>Hymenobacter</taxon>
    </lineage>
</organism>
<feature type="transmembrane region" description="Helical" evidence="1">
    <location>
        <begin position="61"/>
        <end position="79"/>
    </location>
</feature>
<evidence type="ECO:0000313" key="3">
    <source>
        <dbReference type="Proteomes" id="UP000183947"/>
    </source>
</evidence>
<evidence type="ECO:0008006" key="4">
    <source>
        <dbReference type="Google" id="ProtNLM"/>
    </source>
</evidence>
<evidence type="ECO:0000256" key="1">
    <source>
        <dbReference type="SAM" id="Phobius"/>
    </source>
</evidence>
<dbReference type="STRING" id="1121959.SAMN02746009_03985"/>
<dbReference type="RefSeq" id="WP_073288772.1">
    <property type="nucleotide sequence ID" value="NZ_FRAS01000035.1"/>
</dbReference>
<feature type="transmembrane region" description="Helical" evidence="1">
    <location>
        <begin position="263"/>
        <end position="286"/>
    </location>
</feature>
<keyword evidence="3" id="KW-1185">Reference proteome</keyword>
<feature type="transmembrane region" description="Helical" evidence="1">
    <location>
        <begin position="368"/>
        <end position="388"/>
    </location>
</feature>
<feature type="transmembrane region" description="Helical" evidence="1">
    <location>
        <begin position="395"/>
        <end position="417"/>
    </location>
</feature>